<dbReference type="EMBL" id="GBXM01005332">
    <property type="protein sequence ID" value="JAI03246.1"/>
    <property type="molecule type" value="Transcribed_RNA"/>
</dbReference>
<proteinExistence type="predicted"/>
<protein>
    <submittedName>
        <fullName evidence="1">Uncharacterized protein</fullName>
    </submittedName>
</protein>
<evidence type="ECO:0000313" key="1">
    <source>
        <dbReference type="EMBL" id="JAI03246.1"/>
    </source>
</evidence>
<sequence>MESSLCRYSFGQRKYQANPDAGLVFVETHLFQIQIEPMFQIHMSCSKVLLLCF</sequence>
<accession>A0A0E9XN49</accession>
<reference evidence="1" key="1">
    <citation type="submission" date="2014-11" db="EMBL/GenBank/DDBJ databases">
        <authorList>
            <person name="Amaro Gonzalez C."/>
        </authorList>
    </citation>
    <scope>NUCLEOTIDE SEQUENCE</scope>
</reference>
<dbReference type="AlphaFoldDB" id="A0A0E9XN49"/>
<organism evidence="1">
    <name type="scientific">Anguilla anguilla</name>
    <name type="common">European freshwater eel</name>
    <name type="synonym">Muraena anguilla</name>
    <dbReference type="NCBI Taxonomy" id="7936"/>
    <lineage>
        <taxon>Eukaryota</taxon>
        <taxon>Metazoa</taxon>
        <taxon>Chordata</taxon>
        <taxon>Craniata</taxon>
        <taxon>Vertebrata</taxon>
        <taxon>Euteleostomi</taxon>
        <taxon>Actinopterygii</taxon>
        <taxon>Neopterygii</taxon>
        <taxon>Teleostei</taxon>
        <taxon>Anguilliformes</taxon>
        <taxon>Anguillidae</taxon>
        <taxon>Anguilla</taxon>
    </lineage>
</organism>
<name>A0A0E9XN49_ANGAN</name>
<reference evidence="1" key="2">
    <citation type="journal article" date="2015" name="Fish Shellfish Immunol.">
        <title>Early steps in the European eel (Anguilla anguilla)-Vibrio vulnificus interaction in the gills: Role of the RtxA13 toxin.</title>
        <authorList>
            <person name="Callol A."/>
            <person name="Pajuelo D."/>
            <person name="Ebbesson L."/>
            <person name="Teles M."/>
            <person name="MacKenzie S."/>
            <person name="Amaro C."/>
        </authorList>
    </citation>
    <scope>NUCLEOTIDE SEQUENCE</scope>
</reference>